<gene>
    <name evidence="1" type="ORF">L6452_18337</name>
</gene>
<comment type="caution">
    <text evidence="1">The sequence shown here is derived from an EMBL/GenBank/DDBJ whole genome shotgun (WGS) entry which is preliminary data.</text>
</comment>
<accession>A0ACB9C5U8</accession>
<evidence type="ECO:0000313" key="1">
    <source>
        <dbReference type="EMBL" id="KAI3729674.1"/>
    </source>
</evidence>
<dbReference type="Proteomes" id="UP001055879">
    <property type="component" value="Linkage Group LG05"/>
</dbReference>
<keyword evidence="2" id="KW-1185">Reference proteome</keyword>
<name>A0ACB9C5U8_ARCLA</name>
<reference evidence="2" key="1">
    <citation type="journal article" date="2022" name="Mol. Ecol. Resour.">
        <title>The genomes of chicory, endive, great burdock and yacon provide insights into Asteraceae palaeo-polyploidization history and plant inulin production.</title>
        <authorList>
            <person name="Fan W."/>
            <person name="Wang S."/>
            <person name="Wang H."/>
            <person name="Wang A."/>
            <person name="Jiang F."/>
            <person name="Liu H."/>
            <person name="Zhao H."/>
            <person name="Xu D."/>
            <person name="Zhang Y."/>
        </authorList>
    </citation>
    <scope>NUCLEOTIDE SEQUENCE [LARGE SCALE GENOMIC DNA]</scope>
    <source>
        <strain evidence="2">cv. Niubang</strain>
    </source>
</reference>
<organism evidence="1 2">
    <name type="scientific">Arctium lappa</name>
    <name type="common">Greater burdock</name>
    <name type="synonym">Lappa major</name>
    <dbReference type="NCBI Taxonomy" id="4217"/>
    <lineage>
        <taxon>Eukaryota</taxon>
        <taxon>Viridiplantae</taxon>
        <taxon>Streptophyta</taxon>
        <taxon>Embryophyta</taxon>
        <taxon>Tracheophyta</taxon>
        <taxon>Spermatophyta</taxon>
        <taxon>Magnoliopsida</taxon>
        <taxon>eudicotyledons</taxon>
        <taxon>Gunneridae</taxon>
        <taxon>Pentapetalae</taxon>
        <taxon>asterids</taxon>
        <taxon>campanulids</taxon>
        <taxon>Asterales</taxon>
        <taxon>Asteraceae</taxon>
        <taxon>Carduoideae</taxon>
        <taxon>Cardueae</taxon>
        <taxon>Arctiinae</taxon>
        <taxon>Arctium</taxon>
    </lineage>
</organism>
<proteinExistence type="predicted"/>
<evidence type="ECO:0000313" key="2">
    <source>
        <dbReference type="Proteomes" id="UP001055879"/>
    </source>
</evidence>
<sequence>MARILLLALLGFSLCFLHRLDGSTILQSADIVSSFPPADANDPILAGGFSPVDPNDPKVVAVGKFVVDQHNKDTKPILEFVKVVTAESQVVARIIYNITIAAKDANLLNNYRALVSVDLIKGGKKLLFFEGPLSKYNDSFSFPPADANDPILAGGFSPVDPNDPKVVAVGKFVVDQHNKDTKPILEFVKVVTAESQVVARIIYNITIAAKDANLLNNYRALVSVDLIKGGKKLLFFEGPL</sequence>
<protein>
    <submittedName>
        <fullName evidence="1">Uncharacterized protein</fullName>
    </submittedName>
</protein>
<dbReference type="EMBL" id="CM042051">
    <property type="protein sequence ID" value="KAI3729674.1"/>
    <property type="molecule type" value="Genomic_DNA"/>
</dbReference>
<reference evidence="1 2" key="2">
    <citation type="journal article" date="2022" name="Mol. Ecol. Resour.">
        <title>The genomes of chicory, endive, great burdock and yacon provide insights into Asteraceae paleo-polyploidization history and plant inulin production.</title>
        <authorList>
            <person name="Fan W."/>
            <person name="Wang S."/>
            <person name="Wang H."/>
            <person name="Wang A."/>
            <person name="Jiang F."/>
            <person name="Liu H."/>
            <person name="Zhao H."/>
            <person name="Xu D."/>
            <person name="Zhang Y."/>
        </authorList>
    </citation>
    <scope>NUCLEOTIDE SEQUENCE [LARGE SCALE GENOMIC DNA]</scope>
    <source>
        <strain evidence="2">cv. Niubang</strain>
    </source>
</reference>